<reference evidence="3 4" key="1">
    <citation type="submission" date="2017-02" db="EMBL/GenBank/DDBJ databases">
        <title>The new phylogeny of genus Mycobacterium.</title>
        <authorList>
            <person name="Tortoli E."/>
            <person name="Trovato A."/>
            <person name="Cirillo D.M."/>
        </authorList>
    </citation>
    <scope>NUCLEOTIDE SEQUENCE [LARGE SCALE GENOMIC DNA]</scope>
    <source>
        <strain evidence="3 4">CCUG 56329</strain>
    </source>
</reference>
<keyword evidence="4" id="KW-1185">Reference proteome</keyword>
<dbReference type="PANTHER" id="PTHR43669:SF8">
    <property type="entry name" value="SHORT-CHAIN TYPE DEHYDROGENASE_REDUCTASE-RELATED"/>
    <property type="match status" value="1"/>
</dbReference>
<sequence length="63" mass="6163">MRGLQGKTFIVAGGATGIGAATAERLASEGAAVTVGDINIEGANATDGRITQSGGRAIAVEFD</sequence>
<dbReference type="InterPro" id="IPR002347">
    <property type="entry name" value="SDR_fam"/>
</dbReference>
<evidence type="ECO:0000313" key="4">
    <source>
        <dbReference type="Proteomes" id="UP000192847"/>
    </source>
</evidence>
<dbReference type="SUPFAM" id="SSF51735">
    <property type="entry name" value="NAD(P)-binding Rossmann-fold domains"/>
    <property type="match status" value="1"/>
</dbReference>
<evidence type="ECO:0000313" key="3">
    <source>
        <dbReference type="EMBL" id="ORB74339.1"/>
    </source>
</evidence>
<protein>
    <submittedName>
        <fullName evidence="3">Oxidoreductase</fullName>
    </submittedName>
</protein>
<evidence type="ECO:0000256" key="2">
    <source>
        <dbReference type="ARBA" id="ARBA00023002"/>
    </source>
</evidence>
<organism evidence="3 4">
    <name type="scientific">Mycobacterium timonense</name>
    <dbReference type="NCBI Taxonomy" id="701043"/>
    <lineage>
        <taxon>Bacteria</taxon>
        <taxon>Bacillati</taxon>
        <taxon>Actinomycetota</taxon>
        <taxon>Actinomycetes</taxon>
        <taxon>Mycobacteriales</taxon>
        <taxon>Mycobacteriaceae</taxon>
        <taxon>Mycobacterium</taxon>
        <taxon>Mycobacterium avium complex (MAC)</taxon>
    </lineage>
</organism>
<dbReference type="Pfam" id="PF00106">
    <property type="entry name" value="adh_short"/>
    <property type="match status" value="1"/>
</dbReference>
<comment type="caution">
    <text evidence="3">The sequence shown here is derived from an EMBL/GenBank/DDBJ whole genome shotgun (WGS) entry which is preliminary data.</text>
</comment>
<gene>
    <name evidence="3" type="ORF">BST46_30915</name>
</gene>
<dbReference type="EMBL" id="MVIL01001044">
    <property type="protein sequence ID" value="ORB74339.1"/>
    <property type="molecule type" value="Genomic_DNA"/>
</dbReference>
<evidence type="ECO:0000256" key="1">
    <source>
        <dbReference type="ARBA" id="ARBA00006484"/>
    </source>
</evidence>
<comment type="similarity">
    <text evidence="1">Belongs to the short-chain dehydrogenases/reductases (SDR) family.</text>
</comment>
<dbReference type="RefSeq" id="WP_142277775.1">
    <property type="nucleotide sequence ID" value="NZ_MVIL01001044.1"/>
</dbReference>
<keyword evidence="2" id="KW-0560">Oxidoreductase</keyword>
<dbReference type="PANTHER" id="PTHR43669">
    <property type="entry name" value="5-KETO-D-GLUCONATE 5-REDUCTASE"/>
    <property type="match status" value="1"/>
</dbReference>
<dbReference type="Gene3D" id="3.40.50.720">
    <property type="entry name" value="NAD(P)-binding Rossmann-like Domain"/>
    <property type="match status" value="1"/>
</dbReference>
<feature type="non-terminal residue" evidence="3">
    <location>
        <position position="63"/>
    </location>
</feature>
<proteinExistence type="inferred from homology"/>
<accession>A0ABX3TBX5</accession>
<name>A0ABX3TBX5_9MYCO</name>
<dbReference type="Proteomes" id="UP000192847">
    <property type="component" value="Unassembled WGS sequence"/>
</dbReference>
<dbReference type="InterPro" id="IPR036291">
    <property type="entry name" value="NAD(P)-bd_dom_sf"/>
</dbReference>